<sequence length="343" mass="38079">MNIDAFLAPVSADKPCGDNLEYDADFQAMEQASQGKAEQQFGDTIIPAEPADWTKVEKLATSLLERSKDLRVIMALIHAWTRRRGLQGYADGLLLIQQVLVLYWEPLYPLLEEYGERDPFYRLNALAALGDGSELTTAVRQAALLRSAADTLSLRDACSLLDGSKTECPDYPGGRPRLVDELARGGQPGIEALLHIRERLLTIREVLSEQLGESALPEMEVLLKTVNTVAQACDATDLSTLIPGLTGESQTEGNTVAESDEQQPAAAAPRNVDWRSVQPATREDAQLMLEKARQYFLLYEPSHPAPLLIERVQRLIEMNFMDIIRDLAPDGVHQLENIFGRRD</sequence>
<proteinExistence type="predicted"/>
<dbReference type="Proteomes" id="UP000246744">
    <property type="component" value="Unassembled WGS sequence"/>
</dbReference>
<dbReference type="InterPro" id="IPR017740">
    <property type="entry name" value="TssA-like"/>
</dbReference>
<feature type="compositionally biased region" description="Polar residues" evidence="1">
    <location>
        <begin position="247"/>
        <end position="257"/>
    </location>
</feature>
<accession>A0A317PP33</accession>
<name>A0A317PP33_9ENTR</name>
<gene>
    <name evidence="3" type="ORF">DES37_11621</name>
</gene>
<dbReference type="PANTHER" id="PTHR37951">
    <property type="entry name" value="CYTOPLASMIC PROTEIN-RELATED"/>
    <property type="match status" value="1"/>
</dbReference>
<organism evidence="3 4">
    <name type="scientific">Mangrovibacter plantisponsor</name>
    <dbReference type="NCBI Taxonomy" id="451513"/>
    <lineage>
        <taxon>Bacteria</taxon>
        <taxon>Pseudomonadati</taxon>
        <taxon>Pseudomonadota</taxon>
        <taxon>Gammaproteobacteria</taxon>
        <taxon>Enterobacterales</taxon>
        <taxon>Enterobacteriaceae</taxon>
        <taxon>Mangrovibacter</taxon>
    </lineage>
</organism>
<evidence type="ECO:0000259" key="2">
    <source>
        <dbReference type="Pfam" id="PF06812"/>
    </source>
</evidence>
<dbReference type="PANTHER" id="PTHR37951:SF1">
    <property type="entry name" value="TYPE VI SECRETION SYSTEM COMPONENT TSSA1"/>
    <property type="match status" value="1"/>
</dbReference>
<evidence type="ECO:0000313" key="4">
    <source>
        <dbReference type="Proteomes" id="UP000246744"/>
    </source>
</evidence>
<dbReference type="OrthoDB" id="9771118at2"/>
<evidence type="ECO:0000313" key="3">
    <source>
        <dbReference type="EMBL" id="PWW03051.1"/>
    </source>
</evidence>
<reference evidence="3 4" key="1">
    <citation type="submission" date="2018-05" db="EMBL/GenBank/DDBJ databases">
        <title>Genomic Encyclopedia of Type Strains, Phase IV (KMG-IV): sequencing the most valuable type-strain genomes for metagenomic binning, comparative biology and taxonomic classification.</title>
        <authorList>
            <person name="Goeker M."/>
        </authorList>
    </citation>
    <scope>NUCLEOTIDE SEQUENCE [LARGE SCALE GENOMIC DNA]</scope>
    <source>
        <strain evidence="3 4">DSM 19579</strain>
    </source>
</reference>
<protein>
    <submittedName>
        <fullName evidence="3">Type VI secretion system protein ImpA</fullName>
    </submittedName>
</protein>
<dbReference type="RefSeq" id="WP_110027763.1">
    <property type="nucleotide sequence ID" value="NZ_QGTS01000016.1"/>
</dbReference>
<feature type="domain" description="ImpA N-terminal" evidence="2">
    <location>
        <begin position="7"/>
        <end position="129"/>
    </location>
</feature>
<dbReference type="AlphaFoldDB" id="A0A317PP33"/>
<dbReference type="InterPro" id="IPR010657">
    <property type="entry name" value="ImpA_N"/>
</dbReference>
<dbReference type="Pfam" id="PF06812">
    <property type="entry name" value="ImpA_N"/>
    <property type="match status" value="1"/>
</dbReference>
<keyword evidence="4" id="KW-1185">Reference proteome</keyword>
<feature type="region of interest" description="Disordered" evidence="1">
    <location>
        <begin position="243"/>
        <end position="272"/>
    </location>
</feature>
<dbReference type="NCBIfam" id="TIGR03363">
    <property type="entry name" value="VI_chp_8"/>
    <property type="match status" value="1"/>
</dbReference>
<comment type="caution">
    <text evidence="3">The sequence shown here is derived from an EMBL/GenBank/DDBJ whole genome shotgun (WGS) entry which is preliminary data.</text>
</comment>
<dbReference type="EMBL" id="QGTS01000016">
    <property type="protein sequence ID" value="PWW03051.1"/>
    <property type="molecule type" value="Genomic_DNA"/>
</dbReference>
<evidence type="ECO:0000256" key="1">
    <source>
        <dbReference type="SAM" id="MobiDB-lite"/>
    </source>
</evidence>